<comment type="caution">
    <text evidence="2">The sequence shown here is derived from an EMBL/GenBank/DDBJ whole genome shotgun (WGS) entry which is preliminary data.</text>
</comment>
<proteinExistence type="predicted"/>
<protein>
    <submittedName>
        <fullName evidence="2">Uncharacterized protein</fullName>
    </submittedName>
</protein>
<dbReference type="Proteomes" id="UP000499080">
    <property type="component" value="Unassembled WGS sequence"/>
</dbReference>
<evidence type="ECO:0000256" key="1">
    <source>
        <dbReference type="SAM" id="MobiDB-lite"/>
    </source>
</evidence>
<evidence type="ECO:0000313" key="2">
    <source>
        <dbReference type="EMBL" id="GBL97303.1"/>
    </source>
</evidence>
<feature type="region of interest" description="Disordered" evidence="1">
    <location>
        <begin position="1"/>
        <end position="31"/>
    </location>
</feature>
<keyword evidence="4" id="KW-1185">Reference proteome</keyword>
<sequence length="83" mass="9571">MNADEQQEITDDRIADIVENREQESSDDENYVNQKKITPSEGLSSIEKTIEYIDQQEEAAPTIMMTLKNGVTLQKRNVYHPEN</sequence>
<reference evidence="2 4" key="1">
    <citation type="journal article" date="2019" name="Sci. Rep.">
        <title>Orb-weaving spider Araneus ventricosus genome elucidates the spidroin gene catalogue.</title>
        <authorList>
            <person name="Kono N."/>
            <person name="Nakamura H."/>
            <person name="Ohtoshi R."/>
            <person name="Moran D.A.P."/>
            <person name="Shinohara A."/>
            <person name="Yoshida Y."/>
            <person name="Fujiwara M."/>
            <person name="Mori M."/>
            <person name="Tomita M."/>
            <person name="Arakawa K."/>
        </authorList>
    </citation>
    <scope>NUCLEOTIDE SEQUENCE [LARGE SCALE GENOMIC DNA]</scope>
</reference>
<dbReference type="EMBL" id="BGPR01237299">
    <property type="protein sequence ID" value="GBL97303.1"/>
    <property type="molecule type" value="Genomic_DNA"/>
</dbReference>
<feature type="compositionally biased region" description="Basic and acidic residues" evidence="1">
    <location>
        <begin position="10"/>
        <end position="24"/>
    </location>
</feature>
<dbReference type="AlphaFoldDB" id="A0A4Y2BZI2"/>
<evidence type="ECO:0000313" key="4">
    <source>
        <dbReference type="Proteomes" id="UP000499080"/>
    </source>
</evidence>
<organism evidence="2 4">
    <name type="scientific">Araneus ventricosus</name>
    <name type="common">Orbweaver spider</name>
    <name type="synonym">Epeira ventricosa</name>
    <dbReference type="NCBI Taxonomy" id="182803"/>
    <lineage>
        <taxon>Eukaryota</taxon>
        <taxon>Metazoa</taxon>
        <taxon>Ecdysozoa</taxon>
        <taxon>Arthropoda</taxon>
        <taxon>Chelicerata</taxon>
        <taxon>Arachnida</taxon>
        <taxon>Araneae</taxon>
        <taxon>Araneomorphae</taxon>
        <taxon>Entelegynae</taxon>
        <taxon>Araneoidea</taxon>
        <taxon>Araneidae</taxon>
        <taxon>Araneus</taxon>
    </lineage>
</organism>
<gene>
    <name evidence="3" type="ORF">AVEN_180029_1</name>
    <name evidence="2" type="ORF">AVEN_36751_1</name>
</gene>
<accession>A0A4Y2BZI2</accession>
<dbReference type="EMBL" id="BGPR01237345">
    <property type="protein sequence ID" value="GBL97456.1"/>
    <property type="molecule type" value="Genomic_DNA"/>
</dbReference>
<evidence type="ECO:0000313" key="3">
    <source>
        <dbReference type="EMBL" id="GBL97456.1"/>
    </source>
</evidence>
<name>A0A4Y2BZI2_ARAVE</name>